<feature type="chain" id="PRO_5017569745" evidence="1">
    <location>
        <begin position="24"/>
        <end position="160"/>
    </location>
</feature>
<sequence length="160" mass="18222">MRALIYIITCGFLLFGCSSTKTAVSTFNVMDLKNVIVYKSKKDYSNNVPIMYSEKIGSITSYPAPTDVKRFMELKPVELTGGFLLDQIGINPNTVYLEYTLEEYAELDEVPTLETMKSKILDFSPFDELYNLGQPSEQNNTIEKINELIKSGEIETYRKI</sequence>
<name>A0A3D9KWG5_MARFU</name>
<comment type="caution">
    <text evidence="2">The sequence shown here is derived from an EMBL/GenBank/DDBJ whole genome shotgun (WGS) entry which is preliminary data.</text>
</comment>
<gene>
    <name evidence="2" type="ORF">C7460_1472</name>
</gene>
<accession>A0A3D9KWG5</accession>
<reference evidence="2 3" key="1">
    <citation type="submission" date="2018-07" db="EMBL/GenBank/DDBJ databases">
        <title>Genomic Encyclopedia of Type Strains, Phase IV (KMG-IV): sequencing the most valuable type-strain genomes for metagenomic binning, comparative biology and taxonomic classification.</title>
        <authorList>
            <person name="Goeker M."/>
        </authorList>
    </citation>
    <scope>NUCLEOTIDE SEQUENCE [LARGE SCALE GENOMIC DNA]</scope>
    <source>
        <strain evidence="2 3">DSM 4134</strain>
    </source>
</reference>
<dbReference type="RefSeq" id="WP_115870549.1">
    <property type="nucleotide sequence ID" value="NZ_QREG01000047.1"/>
</dbReference>
<protein>
    <submittedName>
        <fullName evidence="2">Uncharacterized protein</fullName>
    </submittedName>
</protein>
<evidence type="ECO:0000313" key="2">
    <source>
        <dbReference type="EMBL" id="RED91310.1"/>
    </source>
</evidence>
<feature type="signal peptide" evidence="1">
    <location>
        <begin position="1"/>
        <end position="23"/>
    </location>
</feature>
<evidence type="ECO:0000313" key="3">
    <source>
        <dbReference type="Proteomes" id="UP000256779"/>
    </source>
</evidence>
<keyword evidence="1" id="KW-0732">Signal</keyword>
<dbReference type="EMBL" id="QREG01000047">
    <property type="protein sequence ID" value="RED91310.1"/>
    <property type="molecule type" value="Genomic_DNA"/>
</dbReference>
<dbReference type="AlphaFoldDB" id="A0A3D9KWG5"/>
<dbReference type="PROSITE" id="PS51257">
    <property type="entry name" value="PROKAR_LIPOPROTEIN"/>
    <property type="match status" value="1"/>
</dbReference>
<keyword evidence="3" id="KW-1185">Reference proteome</keyword>
<organism evidence="2 3">
    <name type="scientific">Marinoscillum furvescens DSM 4134</name>
    <dbReference type="NCBI Taxonomy" id="1122208"/>
    <lineage>
        <taxon>Bacteria</taxon>
        <taxon>Pseudomonadati</taxon>
        <taxon>Bacteroidota</taxon>
        <taxon>Cytophagia</taxon>
        <taxon>Cytophagales</taxon>
        <taxon>Reichenbachiellaceae</taxon>
        <taxon>Marinoscillum</taxon>
    </lineage>
</organism>
<dbReference type="Proteomes" id="UP000256779">
    <property type="component" value="Unassembled WGS sequence"/>
</dbReference>
<evidence type="ECO:0000256" key="1">
    <source>
        <dbReference type="SAM" id="SignalP"/>
    </source>
</evidence>
<proteinExistence type="predicted"/>